<keyword evidence="1" id="KW-0732">Signal</keyword>
<reference evidence="2" key="2">
    <citation type="submission" date="2020-08" db="EMBL/GenBank/DDBJ databases">
        <authorList>
            <person name="Lai Q."/>
        </authorList>
    </citation>
    <scope>NUCLEOTIDE SEQUENCE</scope>
    <source>
        <strain evidence="2">S27-2</strain>
    </source>
</reference>
<dbReference type="PANTHER" id="PTHR37953:SF1">
    <property type="entry name" value="UPF0127 PROTEIN MJ1496"/>
    <property type="match status" value="1"/>
</dbReference>
<evidence type="ECO:0000313" key="2">
    <source>
        <dbReference type="EMBL" id="MBC3764325.1"/>
    </source>
</evidence>
<dbReference type="AlphaFoldDB" id="A0A8J6IR51"/>
<dbReference type="RefSeq" id="WP_186504805.1">
    <property type="nucleotide sequence ID" value="NZ_JACNEP010000001.1"/>
</dbReference>
<comment type="caution">
    <text evidence="2">The sequence shown here is derived from an EMBL/GenBank/DDBJ whole genome shotgun (WGS) entry which is preliminary data.</text>
</comment>
<feature type="chain" id="PRO_5035258600" evidence="1">
    <location>
        <begin position="27"/>
        <end position="144"/>
    </location>
</feature>
<keyword evidence="3" id="KW-1185">Reference proteome</keyword>
<gene>
    <name evidence="2" type="ORF">H8B19_00405</name>
</gene>
<proteinExistence type="predicted"/>
<dbReference type="Pfam" id="PF02643">
    <property type="entry name" value="DUF192"/>
    <property type="match status" value="1"/>
</dbReference>
<evidence type="ECO:0000256" key="1">
    <source>
        <dbReference type="SAM" id="SignalP"/>
    </source>
</evidence>
<dbReference type="InterPro" id="IPR038695">
    <property type="entry name" value="Saro_0823-like_sf"/>
</dbReference>
<feature type="signal peptide" evidence="1">
    <location>
        <begin position="1"/>
        <end position="26"/>
    </location>
</feature>
<reference evidence="2" key="1">
    <citation type="journal article" date="2018" name="Int. J. Syst. Evol. Microbiol.">
        <title>Neptunicella marina gen. nov., sp. nov., isolated from surface seawater.</title>
        <authorList>
            <person name="Liu X."/>
            <person name="Lai Q."/>
            <person name="Du Y."/>
            <person name="Zhang X."/>
            <person name="Liu Z."/>
            <person name="Sun F."/>
            <person name="Shao Z."/>
        </authorList>
    </citation>
    <scope>NUCLEOTIDE SEQUENCE</scope>
    <source>
        <strain evidence="2">S27-2</strain>
    </source>
</reference>
<sequence length="144" mass="16359">MNKYSFKWLVTGMCSVWLGLMTQVSAEPLELVKIRVNQQHLEVELADTPQERAKGLMERKDAKPGMLFVYPYPRQTAFWMANTLIPLDLAYIDENGVITSIIQMKALDETTHPSPGKVIAALEMELGWFAKNNVKVGDKIEFDN</sequence>
<dbReference type="Gene3D" id="2.60.120.1140">
    <property type="entry name" value="Protein of unknown function DUF192"/>
    <property type="match status" value="1"/>
</dbReference>
<organism evidence="2 3">
    <name type="scientific">Neptunicella marina</name>
    <dbReference type="NCBI Taxonomy" id="2125989"/>
    <lineage>
        <taxon>Bacteria</taxon>
        <taxon>Pseudomonadati</taxon>
        <taxon>Pseudomonadota</taxon>
        <taxon>Gammaproteobacteria</taxon>
        <taxon>Alteromonadales</taxon>
        <taxon>Alteromonadaceae</taxon>
        <taxon>Neptunicella</taxon>
    </lineage>
</organism>
<dbReference type="Proteomes" id="UP000601768">
    <property type="component" value="Unassembled WGS sequence"/>
</dbReference>
<accession>A0A8J6IR51</accession>
<protein>
    <submittedName>
        <fullName evidence="2">DUF192 domain-containing protein</fullName>
    </submittedName>
</protein>
<name>A0A8J6IR51_9ALTE</name>
<evidence type="ECO:0000313" key="3">
    <source>
        <dbReference type="Proteomes" id="UP000601768"/>
    </source>
</evidence>
<dbReference type="PANTHER" id="PTHR37953">
    <property type="entry name" value="UPF0127 PROTEIN MJ1496"/>
    <property type="match status" value="1"/>
</dbReference>
<dbReference type="InterPro" id="IPR003795">
    <property type="entry name" value="DUF192"/>
</dbReference>
<dbReference type="EMBL" id="JACNEP010000001">
    <property type="protein sequence ID" value="MBC3764325.1"/>
    <property type="molecule type" value="Genomic_DNA"/>
</dbReference>